<protein>
    <recommendedName>
        <fullName evidence="4">RRM domain-containing protein</fullName>
    </recommendedName>
</protein>
<dbReference type="PANTHER" id="PTHR23236:SF119">
    <property type="entry name" value="NUCLEAR RNA-BINDING PROTEIN SART-3"/>
    <property type="match status" value="1"/>
</dbReference>
<reference evidence="6" key="1">
    <citation type="journal article" date="2023" name="Commun. Biol.">
        <title>Genome analysis of Parmales, the sister group of diatoms, reveals the evolutionary specialization of diatoms from phago-mixotrophs to photoautotrophs.</title>
        <authorList>
            <person name="Ban H."/>
            <person name="Sato S."/>
            <person name="Yoshikawa S."/>
            <person name="Yamada K."/>
            <person name="Nakamura Y."/>
            <person name="Ichinomiya M."/>
            <person name="Sato N."/>
            <person name="Blanc-Mathieu R."/>
            <person name="Endo H."/>
            <person name="Kuwata A."/>
            <person name="Ogata H."/>
        </authorList>
    </citation>
    <scope>NUCLEOTIDE SEQUENCE [LARGE SCALE GENOMIC DNA]</scope>
</reference>
<proteinExistence type="predicted"/>
<dbReference type="Gene3D" id="3.30.70.330">
    <property type="match status" value="1"/>
</dbReference>
<dbReference type="InterPro" id="IPR000504">
    <property type="entry name" value="RRM_dom"/>
</dbReference>
<dbReference type="Pfam" id="PF00076">
    <property type="entry name" value="RRM_1"/>
    <property type="match status" value="1"/>
</dbReference>
<evidence type="ECO:0000259" key="4">
    <source>
        <dbReference type="PROSITE" id="PS50102"/>
    </source>
</evidence>
<keyword evidence="2 3" id="KW-0694">RNA-binding</keyword>
<organism evidence="5 6">
    <name type="scientific">Triparma columacea</name>
    <dbReference type="NCBI Taxonomy" id="722753"/>
    <lineage>
        <taxon>Eukaryota</taxon>
        <taxon>Sar</taxon>
        <taxon>Stramenopiles</taxon>
        <taxon>Ochrophyta</taxon>
        <taxon>Bolidophyceae</taxon>
        <taxon>Parmales</taxon>
        <taxon>Triparmaceae</taxon>
        <taxon>Triparma</taxon>
    </lineage>
</organism>
<dbReference type="SMART" id="SM00360">
    <property type="entry name" value="RRM"/>
    <property type="match status" value="1"/>
</dbReference>
<dbReference type="OrthoDB" id="439808at2759"/>
<dbReference type="InterPro" id="IPR012677">
    <property type="entry name" value="Nucleotide-bd_a/b_plait_sf"/>
</dbReference>
<evidence type="ECO:0000256" key="3">
    <source>
        <dbReference type="PROSITE-ProRule" id="PRU00176"/>
    </source>
</evidence>
<feature type="domain" description="RRM" evidence="4">
    <location>
        <begin position="28"/>
        <end position="103"/>
    </location>
</feature>
<dbReference type="PANTHER" id="PTHR23236">
    <property type="entry name" value="EUKARYOTIC TRANSLATION INITIATION FACTOR 4B/4H"/>
    <property type="match status" value="1"/>
</dbReference>
<evidence type="ECO:0000313" key="6">
    <source>
        <dbReference type="Proteomes" id="UP001165065"/>
    </source>
</evidence>
<evidence type="ECO:0000256" key="1">
    <source>
        <dbReference type="ARBA" id="ARBA00022737"/>
    </source>
</evidence>
<dbReference type="InterPro" id="IPR035979">
    <property type="entry name" value="RBD_domain_sf"/>
</dbReference>
<keyword evidence="6" id="KW-1185">Reference proteome</keyword>
<dbReference type="AlphaFoldDB" id="A0A9W7G0U7"/>
<evidence type="ECO:0000313" key="5">
    <source>
        <dbReference type="EMBL" id="GMI28478.1"/>
    </source>
</evidence>
<gene>
    <name evidence="5" type="ORF">TrCOL_g7037</name>
</gene>
<dbReference type="EMBL" id="BRYA01000663">
    <property type="protein sequence ID" value="GMI28478.1"/>
    <property type="molecule type" value="Genomic_DNA"/>
</dbReference>
<dbReference type="PROSITE" id="PS50102">
    <property type="entry name" value="RRM"/>
    <property type="match status" value="1"/>
</dbReference>
<name>A0A9W7G0U7_9STRA</name>
<accession>A0A9W7G0U7</accession>
<comment type="caution">
    <text evidence="5">The sequence shown here is derived from an EMBL/GenBank/DDBJ whole genome shotgun (WGS) entry which is preliminary data.</text>
</comment>
<sequence>MIEFGERDIGRVKSNILAGRDAGFTGVAKFYCGNLDFNASESDLTTFFTSAGEVGDVSVVRDDTGRSRGFAFVTMVTKEGGEKAMMLDGEELLGRNIQIRQPN</sequence>
<evidence type="ECO:0000256" key="2">
    <source>
        <dbReference type="ARBA" id="ARBA00022884"/>
    </source>
</evidence>
<keyword evidence="1" id="KW-0677">Repeat</keyword>
<dbReference type="GO" id="GO:0003723">
    <property type="term" value="F:RNA binding"/>
    <property type="evidence" value="ECO:0007669"/>
    <property type="project" value="UniProtKB-UniRule"/>
</dbReference>
<dbReference type="SUPFAM" id="SSF54928">
    <property type="entry name" value="RNA-binding domain, RBD"/>
    <property type="match status" value="1"/>
</dbReference>
<dbReference type="Proteomes" id="UP001165065">
    <property type="component" value="Unassembled WGS sequence"/>
</dbReference>